<proteinExistence type="predicted"/>
<name>A0A934UV32_9MICO</name>
<accession>A0A934UV32</accession>
<dbReference type="EMBL" id="JAEHOH010000022">
    <property type="protein sequence ID" value="MBK0420154.1"/>
    <property type="molecule type" value="Genomic_DNA"/>
</dbReference>
<dbReference type="Proteomes" id="UP000608530">
    <property type="component" value="Unassembled WGS sequence"/>
</dbReference>
<evidence type="ECO:0000256" key="1">
    <source>
        <dbReference type="SAM" id="MobiDB-lite"/>
    </source>
</evidence>
<feature type="compositionally biased region" description="Pro residues" evidence="1">
    <location>
        <begin position="129"/>
        <end position="138"/>
    </location>
</feature>
<gene>
    <name evidence="2" type="ORF">JD276_14040</name>
</gene>
<sequence length="193" mass="22230">MSLWSRMKRIGKRRYVTVNFRDLKWVKKPNHGGYGYTYSWDLPDQPAPGMWVEVEGNDRIATAVIDEVDVKPQPGATIKPVLRVITQHELDEAREAATNREKLVEAGLPIWLDMMRAKAGLPVDRELPPKPPTGWPDIPPRKGSVIGQPAYDRGKVWMRAHHRAVELNRMEDAVIFEQIAQEWYARGRKRKKS</sequence>
<comment type="caution">
    <text evidence="2">The sequence shown here is derived from an EMBL/GenBank/DDBJ whole genome shotgun (WGS) entry which is preliminary data.</text>
</comment>
<protein>
    <submittedName>
        <fullName evidence="2">Uncharacterized protein</fullName>
    </submittedName>
</protein>
<feature type="region of interest" description="Disordered" evidence="1">
    <location>
        <begin position="123"/>
        <end position="143"/>
    </location>
</feature>
<keyword evidence="3" id="KW-1185">Reference proteome</keyword>
<dbReference type="RefSeq" id="WP_200116296.1">
    <property type="nucleotide sequence ID" value="NZ_JAEHOH010000022.1"/>
</dbReference>
<evidence type="ECO:0000313" key="3">
    <source>
        <dbReference type="Proteomes" id="UP000608530"/>
    </source>
</evidence>
<evidence type="ECO:0000313" key="2">
    <source>
        <dbReference type="EMBL" id="MBK0420154.1"/>
    </source>
</evidence>
<dbReference type="AlphaFoldDB" id="A0A934UV32"/>
<reference evidence="2" key="1">
    <citation type="submission" date="2020-12" db="EMBL/GenBank/DDBJ databases">
        <title>Leucobacter sp. CAS1, isolated from Chromium sludge.</title>
        <authorList>
            <person name="Xu Z."/>
        </authorList>
    </citation>
    <scope>NUCLEOTIDE SEQUENCE</scope>
    <source>
        <strain evidence="2">CSA1</strain>
    </source>
</reference>
<organism evidence="2 3">
    <name type="scientific">Leucobacter chromiisoli</name>
    <dbReference type="NCBI Taxonomy" id="2796471"/>
    <lineage>
        <taxon>Bacteria</taxon>
        <taxon>Bacillati</taxon>
        <taxon>Actinomycetota</taxon>
        <taxon>Actinomycetes</taxon>
        <taxon>Micrococcales</taxon>
        <taxon>Microbacteriaceae</taxon>
        <taxon>Leucobacter</taxon>
    </lineage>
</organism>